<feature type="transmembrane region" description="Helical" evidence="2">
    <location>
        <begin position="53"/>
        <end position="76"/>
    </location>
</feature>
<dbReference type="GO" id="GO:0140359">
    <property type="term" value="F:ABC-type transporter activity"/>
    <property type="evidence" value="ECO:0007669"/>
    <property type="project" value="InterPro"/>
</dbReference>
<feature type="transmembrane region" description="Helical" evidence="2">
    <location>
        <begin position="263"/>
        <end position="288"/>
    </location>
</feature>
<feature type="transmembrane region" description="Helical" evidence="2">
    <location>
        <begin position="187"/>
        <end position="209"/>
    </location>
</feature>
<dbReference type="PANTHER" id="PTHR37305">
    <property type="entry name" value="INTEGRAL MEMBRANE PROTEIN-RELATED"/>
    <property type="match status" value="1"/>
</dbReference>
<protein>
    <submittedName>
        <fullName evidence="3">ABC transporter permease</fullName>
    </submittedName>
</protein>
<dbReference type="EMBL" id="SDWW01000034">
    <property type="protein sequence ID" value="RYV50430.1"/>
    <property type="molecule type" value="Genomic_DNA"/>
</dbReference>
<feature type="transmembrane region" description="Helical" evidence="2">
    <location>
        <begin position="96"/>
        <end position="118"/>
    </location>
</feature>
<dbReference type="OrthoDB" id="3297477at2"/>
<dbReference type="Pfam" id="PF12679">
    <property type="entry name" value="ABC2_membrane_2"/>
    <property type="match status" value="1"/>
</dbReference>
<feature type="transmembrane region" description="Helical" evidence="2">
    <location>
        <begin position="145"/>
        <end position="167"/>
    </location>
</feature>
<feature type="compositionally biased region" description="Low complexity" evidence="1">
    <location>
        <begin position="1"/>
        <end position="20"/>
    </location>
</feature>
<keyword evidence="4" id="KW-1185">Reference proteome</keyword>
<dbReference type="PANTHER" id="PTHR37305:SF1">
    <property type="entry name" value="MEMBRANE PROTEIN"/>
    <property type="match status" value="1"/>
</dbReference>
<dbReference type="Proteomes" id="UP000293764">
    <property type="component" value="Unassembled WGS sequence"/>
</dbReference>
<evidence type="ECO:0000313" key="4">
    <source>
        <dbReference type="Proteomes" id="UP000293764"/>
    </source>
</evidence>
<dbReference type="AlphaFoldDB" id="A0A4Q5MXR5"/>
<evidence type="ECO:0000256" key="2">
    <source>
        <dbReference type="SAM" id="Phobius"/>
    </source>
</evidence>
<keyword evidence="2" id="KW-1133">Transmembrane helix</keyword>
<reference evidence="3 4" key="1">
    <citation type="submission" date="2019-01" db="EMBL/GenBank/DDBJ databases">
        <title>Novel species of Cellulomonas.</title>
        <authorList>
            <person name="Liu Q."/>
            <person name="Xin Y.-H."/>
        </authorList>
    </citation>
    <scope>NUCLEOTIDE SEQUENCE [LARGE SCALE GENOMIC DNA]</scope>
    <source>
        <strain evidence="3 4">HLT2-17</strain>
    </source>
</reference>
<comment type="caution">
    <text evidence="3">The sequence shown here is derived from an EMBL/GenBank/DDBJ whole genome shotgun (WGS) entry which is preliminary data.</text>
</comment>
<feature type="transmembrane region" description="Helical" evidence="2">
    <location>
        <begin position="216"/>
        <end position="234"/>
    </location>
</feature>
<organism evidence="3 4">
    <name type="scientific">Pengzhenrongella frigida</name>
    <dbReference type="NCBI Taxonomy" id="1259133"/>
    <lineage>
        <taxon>Bacteria</taxon>
        <taxon>Bacillati</taxon>
        <taxon>Actinomycetota</taxon>
        <taxon>Actinomycetes</taxon>
        <taxon>Micrococcales</taxon>
        <taxon>Pengzhenrongella</taxon>
    </lineage>
</organism>
<proteinExistence type="predicted"/>
<gene>
    <name evidence="3" type="ORF">EUA98_13745</name>
</gene>
<accession>A0A4Q5MXR5</accession>
<keyword evidence="2" id="KW-0472">Membrane</keyword>
<dbReference type="RefSeq" id="WP_130103259.1">
    <property type="nucleotide sequence ID" value="NZ_SDWW01000034.1"/>
</dbReference>
<evidence type="ECO:0000313" key="3">
    <source>
        <dbReference type="EMBL" id="RYV50430.1"/>
    </source>
</evidence>
<name>A0A4Q5MXR5_9MICO</name>
<feature type="region of interest" description="Disordered" evidence="1">
    <location>
        <begin position="1"/>
        <end position="21"/>
    </location>
</feature>
<evidence type="ECO:0000256" key="1">
    <source>
        <dbReference type="SAM" id="MobiDB-lite"/>
    </source>
</evidence>
<sequence length="293" mass="28884">MTATVVQPPTVPAPVSAPATGLRSRADTGRLKVTLPRVVGAEWFKFASLRSSWITIAVALAVIIGFGALAAAVAAGDIEPARGGGPGEGALGLDPTSLSLAGAGLAQIILGILGVLAISGEYSSGMIRATLAAVPRRVPVLTAKAIVIAVVAIVVAVPGTYAAFFVGQAIFGDGANASLSDAGVGQAVLGTGVYLAAIAVLGLALGALLRHAAGAIGALFTLLLLAPNLLPLLLPDSWAEALVPYLPSNAGAAFTSVAPADGLLSAGAGMAVLAGWIVVLLATAAVLLRRRDA</sequence>
<keyword evidence="2" id="KW-0812">Transmembrane</keyword>
<dbReference type="GO" id="GO:0005886">
    <property type="term" value="C:plasma membrane"/>
    <property type="evidence" value="ECO:0007669"/>
    <property type="project" value="UniProtKB-SubCell"/>
</dbReference>